<accession>A0A7C9V853</accession>
<feature type="chain" id="PRO_5028820094" evidence="2">
    <location>
        <begin position="25"/>
        <end position="255"/>
    </location>
</feature>
<dbReference type="InterPro" id="IPR011250">
    <property type="entry name" value="OMP/PagP_B-barrel"/>
</dbReference>
<proteinExistence type="predicted"/>
<feature type="signal peptide" evidence="2">
    <location>
        <begin position="1"/>
        <end position="24"/>
    </location>
</feature>
<comment type="caution">
    <text evidence="4">The sequence shown here is derived from an EMBL/GenBank/DDBJ whole genome shotgun (WGS) entry which is preliminary data.</text>
</comment>
<dbReference type="Pfam" id="PF13505">
    <property type="entry name" value="OMP_b-brl"/>
    <property type="match status" value="1"/>
</dbReference>
<evidence type="ECO:0000256" key="1">
    <source>
        <dbReference type="ARBA" id="ARBA00022729"/>
    </source>
</evidence>
<evidence type="ECO:0000313" key="5">
    <source>
        <dbReference type="Proteomes" id="UP000481252"/>
    </source>
</evidence>
<keyword evidence="1 2" id="KW-0732">Signal</keyword>
<evidence type="ECO:0000259" key="3">
    <source>
        <dbReference type="Pfam" id="PF13505"/>
    </source>
</evidence>
<dbReference type="Gene3D" id="2.40.160.20">
    <property type="match status" value="1"/>
</dbReference>
<keyword evidence="5" id="KW-1185">Reference proteome</keyword>
<gene>
    <name evidence="4" type="ORF">G6N74_14125</name>
</gene>
<protein>
    <submittedName>
        <fullName evidence="4">Porin family protein</fullName>
    </submittedName>
</protein>
<dbReference type="EMBL" id="JAAKZG010000005">
    <property type="protein sequence ID" value="NGN42203.1"/>
    <property type="molecule type" value="Genomic_DNA"/>
</dbReference>
<dbReference type="SUPFAM" id="SSF56925">
    <property type="entry name" value="OMPA-like"/>
    <property type="match status" value="1"/>
</dbReference>
<name>A0A7C9V853_9HYPH</name>
<dbReference type="AlphaFoldDB" id="A0A7C9V853"/>
<dbReference type="InterPro" id="IPR027385">
    <property type="entry name" value="Beta-barrel_OMP"/>
</dbReference>
<organism evidence="4 5">
    <name type="scientific">Mesorhizobium zhangyense</name>
    <dbReference type="NCBI Taxonomy" id="1776730"/>
    <lineage>
        <taxon>Bacteria</taxon>
        <taxon>Pseudomonadati</taxon>
        <taxon>Pseudomonadota</taxon>
        <taxon>Alphaproteobacteria</taxon>
        <taxon>Hyphomicrobiales</taxon>
        <taxon>Phyllobacteriaceae</taxon>
        <taxon>Mesorhizobium</taxon>
    </lineage>
</organism>
<dbReference type="RefSeq" id="WP_165118859.1">
    <property type="nucleotide sequence ID" value="NZ_JAAKZG010000005.1"/>
</dbReference>
<reference evidence="4 5" key="1">
    <citation type="submission" date="2020-02" db="EMBL/GenBank/DDBJ databases">
        <title>Genome sequence of the type strain CGMCC 1.15528 of Mesorhizobium zhangyense.</title>
        <authorList>
            <person name="Gao J."/>
            <person name="Sun J."/>
        </authorList>
    </citation>
    <scope>NUCLEOTIDE SEQUENCE [LARGE SCALE GENOMIC DNA]</scope>
    <source>
        <strain evidence="4 5">CGMCC 1.15528</strain>
    </source>
</reference>
<evidence type="ECO:0000313" key="4">
    <source>
        <dbReference type="EMBL" id="NGN42203.1"/>
    </source>
</evidence>
<sequence>MKSHGILIFSLAVAAALAGNAANAADYDPPIFVDNAPEYVPVEVGSGWYLRGDLGYNFNKPFKNTEIGPSPIYSFDQDNTALSGSIGAGYHFNDFLRGEINLGFLSKGESSLDYLIADDAGVVFSDVGVSAENKAWSGMVNAYADLGTYVGLTPYIGAGVGAVYSKRSYTLNEDIRDPVFVDVDFADKKSQVSFAYSLNAGVAYQLSKNIALDVGYQYLAAPSAQYVEMTGLDSYRISKGIDYHQLKVGLRYDLW</sequence>
<dbReference type="Proteomes" id="UP000481252">
    <property type="component" value="Unassembled WGS sequence"/>
</dbReference>
<feature type="domain" description="Outer membrane protein beta-barrel" evidence="3">
    <location>
        <begin position="13"/>
        <end position="252"/>
    </location>
</feature>
<evidence type="ECO:0000256" key="2">
    <source>
        <dbReference type="SAM" id="SignalP"/>
    </source>
</evidence>